<dbReference type="InterPro" id="IPR045518">
    <property type="entry name" value="2EXR"/>
</dbReference>
<accession>A0A8H7TKP8</accession>
<reference evidence="2" key="1">
    <citation type="submission" date="2021-02" db="EMBL/GenBank/DDBJ databases">
        <title>Genome sequence Cadophora malorum strain M34.</title>
        <authorList>
            <person name="Stefanovic E."/>
            <person name="Vu D."/>
            <person name="Scully C."/>
            <person name="Dijksterhuis J."/>
            <person name="Roader J."/>
            <person name="Houbraken J."/>
        </authorList>
    </citation>
    <scope>NUCLEOTIDE SEQUENCE</scope>
    <source>
        <strain evidence="2">M34</strain>
    </source>
</reference>
<dbReference type="PANTHER" id="PTHR35910:SF6">
    <property type="entry name" value="2EXR DOMAIN-CONTAINING PROTEIN"/>
    <property type="match status" value="1"/>
</dbReference>
<organism evidence="2 3">
    <name type="scientific">Cadophora malorum</name>
    <dbReference type="NCBI Taxonomy" id="108018"/>
    <lineage>
        <taxon>Eukaryota</taxon>
        <taxon>Fungi</taxon>
        <taxon>Dikarya</taxon>
        <taxon>Ascomycota</taxon>
        <taxon>Pezizomycotina</taxon>
        <taxon>Leotiomycetes</taxon>
        <taxon>Helotiales</taxon>
        <taxon>Ploettnerulaceae</taxon>
        <taxon>Cadophora</taxon>
    </lineage>
</organism>
<name>A0A8H7TKP8_9HELO</name>
<evidence type="ECO:0000313" key="3">
    <source>
        <dbReference type="Proteomes" id="UP000664132"/>
    </source>
</evidence>
<dbReference type="PANTHER" id="PTHR35910">
    <property type="entry name" value="2EXR DOMAIN-CONTAINING PROTEIN"/>
    <property type="match status" value="1"/>
</dbReference>
<evidence type="ECO:0000313" key="2">
    <source>
        <dbReference type="EMBL" id="KAG4421342.1"/>
    </source>
</evidence>
<gene>
    <name evidence="2" type="ORF">IFR04_005525</name>
</gene>
<dbReference type="Proteomes" id="UP000664132">
    <property type="component" value="Unassembled WGS sequence"/>
</dbReference>
<dbReference type="Pfam" id="PF20150">
    <property type="entry name" value="2EXR"/>
    <property type="match status" value="1"/>
</dbReference>
<keyword evidence="3" id="KW-1185">Reference proteome</keyword>
<feature type="domain" description="2EXR" evidence="1">
    <location>
        <begin position="57"/>
        <end position="169"/>
    </location>
</feature>
<sequence>MASNSPPRKEGVAATLPAVEATLDSPSTLQSAIEIVNEDLSILLGAEATGEHKPDTFTCFRKLPLELRLKISRAAARFPRIIMPIETESPIPVRESSTMPNGWSPIVMHKNASSQPAVLQTCHESRQECLQFYQLIFGTQVFIGPPFTWADLLADHEPAIHFNNLRDTVYMSRRLLDQGSSPESERWDFWDGFQSSSNFWNLRTFLKSVAFDVTELEEERVGDGLALDPVDILSGFFRLQIGIEEIILVVRKRRDGAKIKGELEFLELDENEDMTKANVVLRRVSFALSTIVSPAAALSSGTKLRGRQNFSVG</sequence>
<proteinExistence type="predicted"/>
<dbReference type="AlphaFoldDB" id="A0A8H7TKP8"/>
<comment type="caution">
    <text evidence="2">The sequence shown here is derived from an EMBL/GenBank/DDBJ whole genome shotgun (WGS) entry which is preliminary data.</text>
</comment>
<protein>
    <recommendedName>
        <fullName evidence="1">2EXR domain-containing protein</fullName>
    </recommendedName>
</protein>
<dbReference type="OrthoDB" id="3513892at2759"/>
<dbReference type="EMBL" id="JAFJYH010000067">
    <property type="protein sequence ID" value="KAG4421342.1"/>
    <property type="molecule type" value="Genomic_DNA"/>
</dbReference>
<evidence type="ECO:0000259" key="1">
    <source>
        <dbReference type="Pfam" id="PF20150"/>
    </source>
</evidence>